<keyword evidence="1" id="KW-0175">Coiled coil</keyword>
<keyword evidence="3" id="KW-0472">Membrane</keyword>
<protein>
    <submittedName>
        <fullName evidence="4">Uncharacterized protein</fullName>
    </submittedName>
</protein>
<feature type="transmembrane region" description="Helical" evidence="3">
    <location>
        <begin position="154"/>
        <end position="172"/>
    </location>
</feature>
<evidence type="ECO:0000256" key="1">
    <source>
        <dbReference type="SAM" id="Coils"/>
    </source>
</evidence>
<reference evidence="4 5" key="1">
    <citation type="submission" date="2021-02" db="EMBL/GenBank/DDBJ databases">
        <title>Plant Genome Project.</title>
        <authorList>
            <person name="Zhang R.-G."/>
        </authorList>
    </citation>
    <scope>NUCLEOTIDE SEQUENCE [LARGE SCALE GENOMIC DNA]</scope>
    <source>
        <tissue evidence="4">Leaves</tissue>
    </source>
</reference>
<evidence type="ECO:0000256" key="2">
    <source>
        <dbReference type="SAM" id="MobiDB-lite"/>
    </source>
</evidence>
<dbReference type="PANTHER" id="PTHR35731:SF1">
    <property type="entry name" value="8-AMINO-7-OXONONANOATE SYNTHASE"/>
    <property type="match status" value="1"/>
</dbReference>
<feature type="coiled-coil region" evidence="1">
    <location>
        <begin position="66"/>
        <end position="114"/>
    </location>
</feature>
<organism evidence="4 5">
    <name type="scientific">Xanthoceras sorbifolium</name>
    <dbReference type="NCBI Taxonomy" id="99658"/>
    <lineage>
        <taxon>Eukaryota</taxon>
        <taxon>Viridiplantae</taxon>
        <taxon>Streptophyta</taxon>
        <taxon>Embryophyta</taxon>
        <taxon>Tracheophyta</taxon>
        <taxon>Spermatophyta</taxon>
        <taxon>Magnoliopsida</taxon>
        <taxon>eudicotyledons</taxon>
        <taxon>Gunneridae</taxon>
        <taxon>Pentapetalae</taxon>
        <taxon>rosids</taxon>
        <taxon>malvids</taxon>
        <taxon>Sapindales</taxon>
        <taxon>Sapindaceae</taxon>
        <taxon>Xanthoceroideae</taxon>
        <taxon>Xanthoceras</taxon>
    </lineage>
</organism>
<gene>
    <name evidence="4" type="ORF">JRO89_XS12G0059400</name>
</gene>
<evidence type="ECO:0000313" key="5">
    <source>
        <dbReference type="Proteomes" id="UP000827721"/>
    </source>
</evidence>
<dbReference type="Proteomes" id="UP000827721">
    <property type="component" value="Unassembled WGS sequence"/>
</dbReference>
<sequence length="218" mass="24770">MIALKLVQSSFNPNKHAVFFTRRPTNTNTSFVSLCKSKDSNSDSESSSPPPEGDARKQEMLARMAILQAQKIMENIDSQMQEFEESAEQNRMEIEKNDNELAEFEGQMEEDRNEGLFFKSLRQKKPVEKAKAKEEMKKIKEISKENAGSKTRRNIYLALIGLLVIAIADSFVSPSSDWRKVAVLGAILVPLVLQFLHEQGLVSETERTSKEKTEEEKK</sequence>
<evidence type="ECO:0000313" key="4">
    <source>
        <dbReference type="EMBL" id="KAH7553805.1"/>
    </source>
</evidence>
<dbReference type="PANTHER" id="PTHR35731">
    <property type="entry name" value="8-AMINO-7-OXONONANOATE SYNTHASE"/>
    <property type="match status" value="1"/>
</dbReference>
<keyword evidence="3" id="KW-1133">Transmembrane helix</keyword>
<proteinExistence type="predicted"/>
<comment type="caution">
    <text evidence="4">The sequence shown here is derived from an EMBL/GenBank/DDBJ whole genome shotgun (WGS) entry which is preliminary data.</text>
</comment>
<feature type="transmembrane region" description="Helical" evidence="3">
    <location>
        <begin position="178"/>
        <end position="197"/>
    </location>
</feature>
<feature type="region of interest" description="Disordered" evidence="2">
    <location>
        <begin position="35"/>
        <end position="56"/>
    </location>
</feature>
<keyword evidence="5" id="KW-1185">Reference proteome</keyword>
<evidence type="ECO:0000256" key="3">
    <source>
        <dbReference type="SAM" id="Phobius"/>
    </source>
</evidence>
<accession>A0ABQ8HBE0</accession>
<dbReference type="EMBL" id="JAFEMO010000012">
    <property type="protein sequence ID" value="KAH7553805.1"/>
    <property type="molecule type" value="Genomic_DNA"/>
</dbReference>
<keyword evidence="3" id="KW-0812">Transmembrane</keyword>
<name>A0ABQ8HBE0_9ROSI</name>